<name>A0A368N6H1_9GAMM</name>
<evidence type="ECO:0000313" key="5">
    <source>
        <dbReference type="EMBL" id="RCU45161.1"/>
    </source>
</evidence>
<evidence type="ECO:0000256" key="2">
    <source>
        <dbReference type="SAM" id="SignalP"/>
    </source>
</evidence>
<dbReference type="AlphaFoldDB" id="A0A368N6H1"/>
<reference evidence="5 6" key="1">
    <citation type="submission" date="2018-07" db="EMBL/GenBank/DDBJ databases">
        <title>Corallincola holothuriorum sp. nov., a new facultative anaerobe isolated from sea cucumber Apostichopus japonicus.</title>
        <authorList>
            <person name="Xia H."/>
        </authorList>
    </citation>
    <scope>NUCLEOTIDE SEQUENCE [LARGE SCALE GENOMIC DNA]</scope>
    <source>
        <strain evidence="5 6">C4</strain>
    </source>
</reference>
<evidence type="ECO:0000256" key="1">
    <source>
        <dbReference type="SAM" id="MobiDB-lite"/>
    </source>
</evidence>
<sequence length="422" mass="46397">MGVHMKFFQQIGLVLLLATLAGCATTDSGALPPTASGHEPTGKAQAEVWENISGGQLPTLYSAPDYPDAPTRNVEISRLEYKAAIANHGVRVRAYIYPPEDGEYLFKLYGTKTAELWVSKSELSNDKVKLVQLPSPEGSTAEAKWKVKLEAEKRYYIEILQSGTTKYESFTARWIIPSKGYWTKINEISPYVPELEPELDEEFIAAYKMGYQEGYGDSAEGLDFDDDYPPMDTDGDGVPDKWELMFGYDPNDYYDMGYDDDQDGLTGYEEYSFGTSPLNADSNGDGKLDGQHVADGTDPTAGGDSPILPTDPVDPTEPVDPTDPTEPVDPPSEEEASMLVSWVTPTTRIDGSDLRPDEIKEFVIRYGTSEDTLTNDVTVPDPAATSHTIKELTPGTYYISITVYDIEGNSSVASNVKMLQAE</sequence>
<evidence type="ECO:0008006" key="7">
    <source>
        <dbReference type="Google" id="ProtNLM"/>
    </source>
</evidence>
<accession>A0A368N6H1</accession>
<proteinExistence type="predicted"/>
<dbReference type="Pfam" id="PF07691">
    <property type="entry name" value="PA14"/>
    <property type="match status" value="1"/>
</dbReference>
<dbReference type="InterPro" id="IPR013783">
    <property type="entry name" value="Ig-like_fold"/>
</dbReference>
<evidence type="ECO:0000313" key="6">
    <source>
        <dbReference type="Proteomes" id="UP000252558"/>
    </source>
</evidence>
<dbReference type="InterPro" id="IPR003961">
    <property type="entry name" value="FN3_dom"/>
</dbReference>
<protein>
    <recommendedName>
        <fullName evidence="7">Fibronectin type-III domain-containing protein</fullName>
    </recommendedName>
</protein>
<dbReference type="InterPro" id="IPR037524">
    <property type="entry name" value="PA14/GLEYA"/>
</dbReference>
<feature type="compositionally biased region" description="Polar residues" evidence="1">
    <location>
        <begin position="273"/>
        <end position="282"/>
    </location>
</feature>
<dbReference type="Gene3D" id="3.90.182.10">
    <property type="entry name" value="Toxin - Anthrax Protective Antigen,domain 1"/>
    <property type="match status" value="1"/>
</dbReference>
<keyword evidence="2" id="KW-0732">Signal</keyword>
<evidence type="ECO:0000259" key="3">
    <source>
        <dbReference type="PROSITE" id="PS50853"/>
    </source>
</evidence>
<feature type="region of interest" description="Disordered" evidence="1">
    <location>
        <begin position="257"/>
        <end position="338"/>
    </location>
</feature>
<dbReference type="Proteomes" id="UP000252558">
    <property type="component" value="Unassembled WGS sequence"/>
</dbReference>
<comment type="caution">
    <text evidence="5">The sequence shown here is derived from an EMBL/GenBank/DDBJ whole genome shotgun (WGS) entry which is preliminary data.</text>
</comment>
<dbReference type="InterPro" id="IPR036116">
    <property type="entry name" value="FN3_sf"/>
</dbReference>
<dbReference type="SUPFAM" id="SSF49265">
    <property type="entry name" value="Fibronectin type III"/>
    <property type="match status" value="1"/>
</dbReference>
<feature type="signal peptide" evidence="2">
    <location>
        <begin position="1"/>
        <end position="24"/>
    </location>
</feature>
<evidence type="ECO:0000259" key="4">
    <source>
        <dbReference type="PROSITE" id="PS51820"/>
    </source>
</evidence>
<dbReference type="EMBL" id="QPID01000012">
    <property type="protein sequence ID" value="RCU45161.1"/>
    <property type="molecule type" value="Genomic_DNA"/>
</dbReference>
<feature type="chain" id="PRO_5016984152" description="Fibronectin type-III domain-containing protein" evidence="2">
    <location>
        <begin position="25"/>
        <end position="422"/>
    </location>
</feature>
<dbReference type="PROSITE" id="PS51257">
    <property type="entry name" value="PROKAR_LIPOPROTEIN"/>
    <property type="match status" value="1"/>
</dbReference>
<dbReference type="Gene3D" id="2.60.40.10">
    <property type="entry name" value="Immunoglobulins"/>
    <property type="match status" value="1"/>
</dbReference>
<keyword evidence="6" id="KW-1185">Reference proteome</keyword>
<gene>
    <name evidence="5" type="ORF">DU002_17185</name>
</gene>
<dbReference type="SUPFAM" id="SSF56988">
    <property type="entry name" value="Anthrax protective antigen"/>
    <property type="match status" value="1"/>
</dbReference>
<dbReference type="PROSITE" id="PS51820">
    <property type="entry name" value="PA14"/>
    <property type="match status" value="1"/>
</dbReference>
<dbReference type="CDD" id="cd00063">
    <property type="entry name" value="FN3"/>
    <property type="match status" value="1"/>
</dbReference>
<feature type="domain" description="PA14" evidence="4">
    <location>
        <begin position="39"/>
        <end position="192"/>
    </location>
</feature>
<feature type="domain" description="Fibronectin type-III" evidence="3">
    <location>
        <begin position="320"/>
        <end position="422"/>
    </location>
</feature>
<organism evidence="5 6">
    <name type="scientific">Corallincola holothuriorum</name>
    <dbReference type="NCBI Taxonomy" id="2282215"/>
    <lineage>
        <taxon>Bacteria</taxon>
        <taxon>Pseudomonadati</taxon>
        <taxon>Pseudomonadota</taxon>
        <taxon>Gammaproteobacteria</taxon>
        <taxon>Alteromonadales</taxon>
        <taxon>Psychromonadaceae</taxon>
        <taxon>Corallincola</taxon>
    </lineage>
</organism>
<dbReference type="InterPro" id="IPR011658">
    <property type="entry name" value="PA14_dom"/>
</dbReference>
<dbReference type="PROSITE" id="PS50853">
    <property type="entry name" value="FN3"/>
    <property type="match status" value="1"/>
</dbReference>